<dbReference type="EMBL" id="JAIWYP010000003">
    <property type="protein sequence ID" value="KAH3844808.1"/>
    <property type="molecule type" value="Genomic_DNA"/>
</dbReference>
<organism evidence="2 3">
    <name type="scientific">Dreissena polymorpha</name>
    <name type="common">Zebra mussel</name>
    <name type="synonym">Mytilus polymorpha</name>
    <dbReference type="NCBI Taxonomy" id="45954"/>
    <lineage>
        <taxon>Eukaryota</taxon>
        <taxon>Metazoa</taxon>
        <taxon>Spiralia</taxon>
        <taxon>Lophotrochozoa</taxon>
        <taxon>Mollusca</taxon>
        <taxon>Bivalvia</taxon>
        <taxon>Autobranchia</taxon>
        <taxon>Heteroconchia</taxon>
        <taxon>Euheterodonta</taxon>
        <taxon>Imparidentia</taxon>
        <taxon>Neoheterodontei</taxon>
        <taxon>Myida</taxon>
        <taxon>Dreissenoidea</taxon>
        <taxon>Dreissenidae</taxon>
        <taxon>Dreissena</taxon>
    </lineage>
</organism>
<gene>
    <name evidence="2" type="ORF">DPMN_087070</name>
</gene>
<sequence length="204" mass="21277">MIKTTDNQAVRALADSRGTSGASLVSYGSALRPRSARATKTLRRGHNTALASYPGLVGEPHYRAGTTSSRTCGSALGPRSARATQTLRRGENTALASYPGLVGEPHYRAGTTSSRTCGSALGPRSARATQTLCRGENTALASYTDLVGEPPTLRGPPARGAAKQPAWKRQESRPPKQLAVVPAAFTPGQRGKYHRPALGGANGD</sequence>
<evidence type="ECO:0000313" key="3">
    <source>
        <dbReference type="Proteomes" id="UP000828390"/>
    </source>
</evidence>
<reference evidence="2" key="1">
    <citation type="journal article" date="2019" name="bioRxiv">
        <title>The Genome of the Zebra Mussel, Dreissena polymorpha: A Resource for Invasive Species Research.</title>
        <authorList>
            <person name="McCartney M.A."/>
            <person name="Auch B."/>
            <person name="Kono T."/>
            <person name="Mallez S."/>
            <person name="Zhang Y."/>
            <person name="Obille A."/>
            <person name="Becker A."/>
            <person name="Abrahante J.E."/>
            <person name="Garbe J."/>
            <person name="Badalamenti J.P."/>
            <person name="Herman A."/>
            <person name="Mangelson H."/>
            <person name="Liachko I."/>
            <person name="Sullivan S."/>
            <person name="Sone E.D."/>
            <person name="Koren S."/>
            <person name="Silverstein K.A.T."/>
            <person name="Beckman K.B."/>
            <person name="Gohl D.M."/>
        </authorList>
    </citation>
    <scope>NUCLEOTIDE SEQUENCE</scope>
    <source>
        <strain evidence="2">Duluth1</strain>
        <tissue evidence="2">Whole animal</tissue>
    </source>
</reference>
<reference evidence="2" key="2">
    <citation type="submission" date="2020-11" db="EMBL/GenBank/DDBJ databases">
        <authorList>
            <person name="McCartney M.A."/>
            <person name="Auch B."/>
            <person name="Kono T."/>
            <person name="Mallez S."/>
            <person name="Becker A."/>
            <person name="Gohl D.M."/>
            <person name="Silverstein K.A.T."/>
            <person name="Koren S."/>
            <person name="Bechman K.B."/>
            <person name="Herman A."/>
            <person name="Abrahante J.E."/>
            <person name="Garbe J."/>
        </authorList>
    </citation>
    <scope>NUCLEOTIDE SEQUENCE</scope>
    <source>
        <strain evidence="2">Duluth1</strain>
        <tissue evidence="2">Whole animal</tissue>
    </source>
</reference>
<evidence type="ECO:0000313" key="2">
    <source>
        <dbReference type="EMBL" id="KAH3844808.1"/>
    </source>
</evidence>
<protein>
    <submittedName>
        <fullName evidence="2">Uncharacterized protein</fullName>
    </submittedName>
</protein>
<accession>A0A9D4KRK5</accession>
<dbReference type="AlphaFoldDB" id="A0A9D4KRK5"/>
<proteinExistence type="predicted"/>
<dbReference type="Proteomes" id="UP000828390">
    <property type="component" value="Unassembled WGS sequence"/>
</dbReference>
<keyword evidence="3" id="KW-1185">Reference proteome</keyword>
<feature type="region of interest" description="Disordered" evidence="1">
    <location>
        <begin position="146"/>
        <end position="204"/>
    </location>
</feature>
<comment type="caution">
    <text evidence="2">The sequence shown here is derived from an EMBL/GenBank/DDBJ whole genome shotgun (WGS) entry which is preliminary data.</text>
</comment>
<evidence type="ECO:0000256" key="1">
    <source>
        <dbReference type="SAM" id="MobiDB-lite"/>
    </source>
</evidence>
<name>A0A9D4KRK5_DREPO</name>
<feature type="region of interest" description="Disordered" evidence="1">
    <location>
        <begin position="47"/>
        <end position="123"/>
    </location>
</feature>